<keyword evidence="3" id="KW-0636">Prenylation</keyword>
<dbReference type="EMBL" id="JAIWQS010000125">
    <property type="protein sequence ID" value="KAJ8747660.1"/>
    <property type="molecule type" value="Genomic_DNA"/>
</dbReference>
<sequence length="234" mass="26729">MAAKGITKIEEKEVITAIFKVNLHCQQCALDIKNPLLKTEGVQNVEVDNEKGEIKVKGRMDIIKVHKIIERVSKKRVVLISPQPKTSDTQSKNIRKEKEAKQETTRTITIKVHMHCDKCEVDLRKKLLKHRGIYMVKTDMKTQTLTVQGTIECDKLLAYIRKKAQKSATVVETDTKEKKATQTQVTKLVESSEVIKEEENNSKEGSNTNTPYFIHYVYAPQLFSDENPNACFIL</sequence>
<dbReference type="PROSITE" id="PS50846">
    <property type="entry name" value="HMA_2"/>
    <property type="match status" value="2"/>
</dbReference>
<accession>A0AAV8S6J2</accession>
<dbReference type="SUPFAM" id="SSF55008">
    <property type="entry name" value="HMA, heavy metal-associated domain"/>
    <property type="match status" value="2"/>
</dbReference>
<evidence type="ECO:0000256" key="2">
    <source>
        <dbReference type="ARBA" id="ARBA00022723"/>
    </source>
</evidence>
<comment type="similarity">
    <text evidence="4">Belongs to the HIPP family.</text>
</comment>
<evidence type="ECO:0000259" key="6">
    <source>
        <dbReference type="PROSITE" id="PS50846"/>
    </source>
</evidence>
<evidence type="ECO:0000313" key="7">
    <source>
        <dbReference type="EMBL" id="KAJ8747660.1"/>
    </source>
</evidence>
<feature type="region of interest" description="Disordered" evidence="5">
    <location>
        <begin position="83"/>
        <end position="102"/>
    </location>
</feature>
<organism evidence="7 8">
    <name type="scientific">Erythroxylum novogranatense</name>
    <dbReference type="NCBI Taxonomy" id="1862640"/>
    <lineage>
        <taxon>Eukaryota</taxon>
        <taxon>Viridiplantae</taxon>
        <taxon>Streptophyta</taxon>
        <taxon>Embryophyta</taxon>
        <taxon>Tracheophyta</taxon>
        <taxon>Spermatophyta</taxon>
        <taxon>Magnoliopsida</taxon>
        <taxon>eudicotyledons</taxon>
        <taxon>Gunneridae</taxon>
        <taxon>Pentapetalae</taxon>
        <taxon>rosids</taxon>
        <taxon>fabids</taxon>
        <taxon>Malpighiales</taxon>
        <taxon>Erythroxylaceae</taxon>
        <taxon>Erythroxylum</taxon>
    </lineage>
</organism>
<dbReference type="Proteomes" id="UP001159364">
    <property type="component" value="Unassembled WGS sequence"/>
</dbReference>
<dbReference type="AlphaFoldDB" id="A0AAV8S6J2"/>
<dbReference type="GO" id="GO:0046872">
    <property type="term" value="F:metal ion binding"/>
    <property type="evidence" value="ECO:0007669"/>
    <property type="project" value="UniProtKB-KW"/>
</dbReference>
<feature type="domain" description="HMA" evidence="6">
    <location>
        <begin position="105"/>
        <end position="168"/>
    </location>
</feature>
<keyword evidence="1" id="KW-0488">Methylation</keyword>
<dbReference type="PANTHER" id="PTHR46195:SF12">
    <property type="entry name" value="HEAVY METAL-ASSOCIATED ISOPRENYLATED PLANT PROTEIN 4"/>
    <property type="match status" value="1"/>
</dbReference>
<evidence type="ECO:0000256" key="4">
    <source>
        <dbReference type="ARBA" id="ARBA00024045"/>
    </source>
</evidence>
<dbReference type="InterPro" id="IPR044577">
    <property type="entry name" value="HIPP4/7/8/17/18/19"/>
</dbReference>
<dbReference type="PANTHER" id="PTHR46195">
    <property type="entry name" value="HEAVY METAL-ASSOCIATED ISOPRENYLATED PLANT PROTEIN 7"/>
    <property type="match status" value="1"/>
</dbReference>
<protein>
    <recommendedName>
        <fullName evidence="6">HMA domain-containing protein</fullName>
    </recommendedName>
</protein>
<evidence type="ECO:0000256" key="5">
    <source>
        <dbReference type="SAM" id="MobiDB-lite"/>
    </source>
</evidence>
<evidence type="ECO:0000313" key="8">
    <source>
        <dbReference type="Proteomes" id="UP001159364"/>
    </source>
</evidence>
<feature type="compositionally biased region" description="Polar residues" evidence="5">
    <location>
        <begin position="83"/>
        <end position="92"/>
    </location>
</feature>
<gene>
    <name evidence="7" type="ORF">K2173_024330</name>
</gene>
<evidence type="ECO:0000256" key="3">
    <source>
        <dbReference type="ARBA" id="ARBA00023289"/>
    </source>
</evidence>
<keyword evidence="2" id="KW-0479">Metal-binding</keyword>
<proteinExistence type="inferred from homology"/>
<dbReference type="CDD" id="cd00371">
    <property type="entry name" value="HMA"/>
    <property type="match status" value="1"/>
</dbReference>
<feature type="domain" description="HMA" evidence="6">
    <location>
        <begin position="14"/>
        <end position="80"/>
    </location>
</feature>
<dbReference type="Pfam" id="PF00403">
    <property type="entry name" value="HMA"/>
    <property type="match status" value="2"/>
</dbReference>
<name>A0AAV8S6J2_9ROSI</name>
<dbReference type="Gene3D" id="3.30.70.100">
    <property type="match status" value="2"/>
</dbReference>
<keyword evidence="3" id="KW-0449">Lipoprotein</keyword>
<comment type="caution">
    <text evidence="7">The sequence shown here is derived from an EMBL/GenBank/DDBJ whole genome shotgun (WGS) entry which is preliminary data.</text>
</comment>
<dbReference type="InterPro" id="IPR036163">
    <property type="entry name" value="HMA_dom_sf"/>
</dbReference>
<keyword evidence="8" id="KW-1185">Reference proteome</keyword>
<reference evidence="7 8" key="1">
    <citation type="submission" date="2021-09" db="EMBL/GenBank/DDBJ databases">
        <title>Genomic insights and catalytic innovation underlie evolution of tropane alkaloids biosynthesis.</title>
        <authorList>
            <person name="Wang Y.-J."/>
            <person name="Tian T."/>
            <person name="Huang J.-P."/>
            <person name="Huang S.-X."/>
        </authorList>
    </citation>
    <scope>NUCLEOTIDE SEQUENCE [LARGE SCALE GENOMIC DNA]</scope>
    <source>
        <strain evidence="7">KIB-2018</strain>
        <tissue evidence="7">Leaf</tissue>
    </source>
</reference>
<evidence type="ECO:0000256" key="1">
    <source>
        <dbReference type="ARBA" id="ARBA00022481"/>
    </source>
</evidence>
<dbReference type="InterPro" id="IPR006121">
    <property type="entry name" value="HMA_dom"/>
</dbReference>